<evidence type="ECO:0000259" key="11">
    <source>
        <dbReference type="PROSITE" id="PS50929"/>
    </source>
</evidence>
<evidence type="ECO:0000256" key="9">
    <source>
        <dbReference type="SAM" id="SignalP"/>
    </source>
</evidence>
<sequence length="779" mass="84582">MTKMTVALVLAGVVDAALMSALARDSDLQPDDYAWETSVLDVIILAWVRAAALAVAACWCSVATGRGFSRATHAGVAILILYLVGCSITSVVKLATAHKLHGAQAQVHAMLWIGLILPFVELGLLVATRLSGNPGGPKVGEASRDENGALSESETGNAFDYAQLGQGDDHLHGSGTSFRRVISLAWPERYLLTIALMCLLVSSASTMVVPALFSKLIEQILDTQTEDKLDQTVLLMLVVFTVSSVFTTFRGALFNMSGERLVARFRVRVFEAILRQPISFFDEENSGELQSRLSSDTRVIQDTVTSTVSMSLRWLAQVVVGLVILFVLSWKLTLIMLSVVPALAIGARMYGSFIRGVSKQYQDSLGSAGEAAEQAISSIRTVRSFSKESYEVARYRARIKDSYTYGIKKSWAYGIFIGIIGLGAYYAVALVLWYGGRQVIRHESGLTAASLLSFLIYTIYLAGALGGLSGLYSQLMAAVGSSDRMFAIIDRKPEIHTDRTPNSEEDGFVPLPGETIVDSDAAIRRSADFNDELRGNVVFHNVSFAYPSRKDIKVLRDVSFTCQQGQVTALVGASGGGKSTIINLLQRFYDPDSGHITIAGQDLRHMSTVKLHRNVGTVSQQPTLFAMSIRDNITYGVHRKVSEDEIVHAAKEANAYNFISGFPDGLDTQVGERGVTLSGGQNQRIAIARALLARPNVILLDEATSALDAESEHLVQEALDRVMVGRTSITIAHRLSTIRSAAMILVISDGVIAERGTHEELSRKDNGLYATLVQRQMQA</sequence>
<evidence type="ECO:0000256" key="7">
    <source>
        <dbReference type="ARBA" id="ARBA00023136"/>
    </source>
</evidence>
<dbReference type="PROSITE" id="PS50929">
    <property type="entry name" value="ABC_TM1F"/>
    <property type="match status" value="1"/>
</dbReference>
<feature type="transmembrane region" description="Helical" evidence="8">
    <location>
        <begin position="109"/>
        <end position="128"/>
    </location>
</feature>
<comment type="caution">
    <text evidence="12">The sequence shown here is derived from an EMBL/GenBank/DDBJ whole genome shotgun (WGS) entry which is preliminary data.</text>
</comment>
<evidence type="ECO:0000256" key="5">
    <source>
        <dbReference type="ARBA" id="ARBA00022840"/>
    </source>
</evidence>
<dbReference type="AlphaFoldDB" id="A0A2R5G4F1"/>
<dbReference type="InterPro" id="IPR039421">
    <property type="entry name" value="Type_1_exporter"/>
</dbReference>
<dbReference type="GO" id="GO:0005743">
    <property type="term" value="C:mitochondrial inner membrane"/>
    <property type="evidence" value="ECO:0007669"/>
    <property type="project" value="UniProtKB-SubCell"/>
</dbReference>
<dbReference type="GO" id="GO:0015421">
    <property type="term" value="F:ABC-type oligopeptide transporter activity"/>
    <property type="evidence" value="ECO:0007669"/>
    <property type="project" value="TreeGrafter"/>
</dbReference>
<reference evidence="12 13" key="1">
    <citation type="submission" date="2017-12" db="EMBL/GenBank/DDBJ databases">
        <title>Sequencing, de novo assembly and annotation of complete genome of a new Thraustochytrid species, strain FCC1311.</title>
        <authorList>
            <person name="Sedici K."/>
            <person name="Godart F."/>
            <person name="Aiese Cigliano R."/>
            <person name="Sanseverino W."/>
            <person name="Barakat M."/>
            <person name="Ortet P."/>
            <person name="Marechal E."/>
            <person name="Cagnac O."/>
            <person name="Amato A."/>
        </authorList>
    </citation>
    <scope>NUCLEOTIDE SEQUENCE [LARGE SCALE GENOMIC DNA]</scope>
</reference>
<evidence type="ECO:0000256" key="4">
    <source>
        <dbReference type="ARBA" id="ARBA00022741"/>
    </source>
</evidence>
<dbReference type="GO" id="GO:0090374">
    <property type="term" value="P:oligopeptide export from mitochondrion"/>
    <property type="evidence" value="ECO:0007669"/>
    <property type="project" value="TreeGrafter"/>
</dbReference>
<dbReference type="GO" id="GO:0005524">
    <property type="term" value="F:ATP binding"/>
    <property type="evidence" value="ECO:0007669"/>
    <property type="project" value="UniProtKB-KW"/>
</dbReference>
<proteinExistence type="predicted"/>
<evidence type="ECO:0000259" key="10">
    <source>
        <dbReference type="PROSITE" id="PS50893"/>
    </source>
</evidence>
<keyword evidence="5" id="KW-0067">ATP-binding</keyword>
<feature type="domain" description="ABC transporter" evidence="10">
    <location>
        <begin position="537"/>
        <end position="774"/>
    </location>
</feature>
<dbReference type="SUPFAM" id="SSF90123">
    <property type="entry name" value="ABC transporter transmembrane region"/>
    <property type="match status" value="1"/>
</dbReference>
<dbReference type="InterPro" id="IPR027417">
    <property type="entry name" value="P-loop_NTPase"/>
</dbReference>
<dbReference type="FunFam" id="3.40.50.300:FF:000403">
    <property type="entry name" value="ATP-binding cassette sub-family B member 8, mitochondrial"/>
    <property type="match status" value="1"/>
</dbReference>
<dbReference type="PIRSF" id="PIRSF002773">
    <property type="entry name" value="ABC_prm/ATPase_B"/>
    <property type="match status" value="1"/>
</dbReference>
<comment type="subcellular location">
    <subcellularLocation>
        <location evidence="1">Mitochondrion inner membrane</location>
        <topology evidence="1">Multi-pass membrane protein</topology>
    </subcellularLocation>
</comment>
<dbReference type="FunFam" id="1.20.1560.10:FF:000058">
    <property type="entry name" value="ABC transporter B family member 25"/>
    <property type="match status" value="1"/>
</dbReference>
<dbReference type="SMART" id="SM00382">
    <property type="entry name" value="AAA"/>
    <property type="match status" value="1"/>
</dbReference>
<protein>
    <submittedName>
        <fullName evidence="12">ABC transporter B family member 1</fullName>
    </submittedName>
</protein>
<name>A0A2R5G4F1_9STRA</name>
<evidence type="ECO:0000313" key="12">
    <source>
        <dbReference type="EMBL" id="GBG25902.1"/>
    </source>
</evidence>
<dbReference type="FunCoup" id="A0A2R5G4F1">
    <property type="interactions" value="7"/>
</dbReference>
<keyword evidence="9" id="KW-0732">Signal</keyword>
<keyword evidence="7 8" id="KW-0472">Membrane</keyword>
<dbReference type="InParanoid" id="A0A2R5G4F1"/>
<feature type="transmembrane region" description="Helical" evidence="8">
    <location>
        <begin position="233"/>
        <end position="256"/>
    </location>
</feature>
<dbReference type="InterPro" id="IPR011527">
    <property type="entry name" value="ABC1_TM_dom"/>
</dbReference>
<feature type="signal peptide" evidence="9">
    <location>
        <begin position="1"/>
        <end position="16"/>
    </location>
</feature>
<keyword evidence="13" id="KW-1185">Reference proteome</keyword>
<dbReference type="PANTHER" id="PTHR43394:SF1">
    <property type="entry name" value="ATP-BINDING CASSETTE SUB-FAMILY B MEMBER 10, MITOCHONDRIAL"/>
    <property type="match status" value="1"/>
</dbReference>
<evidence type="ECO:0000256" key="2">
    <source>
        <dbReference type="ARBA" id="ARBA00022448"/>
    </source>
</evidence>
<dbReference type="EMBL" id="BEYU01000016">
    <property type="protein sequence ID" value="GBG25902.1"/>
    <property type="molecule type" value="Genomic_DNA"/>
</dbReference>
<organism evidence="12 13">
    <name type="scientific">Hondaea fermentalgiana</name>
    <dbReference type="NCBI Taxonomy" id="2315210"/>
    <lineage>
        <taxon>Eukaryota</taxon>
        <taxon>Sar</taxon>
        <taxon>Stramenopiles</taxon>
        <taxon>Bigyra</taxon>
        <taxon>Labyrinthulomycetes</taxon>
        <taxon>Thraustochytrida</taxon>
        <taxon>Thraustochytriidae</taxon>
        <taxon>Hondaea</taxon>
    </lineage>
</organism>
<dbReference type="InterPro" id="IPR036640">
    <property type="entry name" value="ABC1_TM_sf"/>
</dbReference>
<dbReference type="Pfam" id="PF00664">
    <property type="entry name" value="ABC_membrane"/>
    <property type="match status" value="1"/>
</dbReference>
<dbReference type="Gene3D" id="1.20.1560.10">
    <property type="entry name" value="ABC transporter type 1, transmembrane domain"/>
    <property type="match status" value="1"/>
</dbReference>
<evidence type="ECO:0000256" key="1">
    <source>
        <dbReference type="ARBA" id="ARBA00004448"/>
    </source>
</evidence>
<evidence type="ECO:0000256" key="8">
    <source>
        <dbReference type="SAM" id="Phobius"/>
    </source>
</evidence>
<keyword evidence="4" id="KW-0547">Nucleotide-binding</keyword>
<feature type="chain" id="PRO_5015318656" evidence="9">
    <location>
        <begin position="17"/>
        <end position="779"/>
    </location>
</feature>
<dbReference type="Gene3D" id="3.40.50.300">
    <property type="entry name" value="P-loop containing nucleotide triphosphate hydrolases"/>
    <property type="match status" value="1"/>
</dbReference>
<dbReference type="GO" id="GO:0016887">
    <property type="term" value="F:ATP hydrolysis activity"/>
    <property type="evidence" value="ECO:0007669"/>
    <property type="project" value="InterPro"/>
</dbReference>
<feature type="transmembrane region" description="Helical" evidence="8">
    <location>
        <begin position="190"/>
        <end position="213"/>
    </location>
</feature>
<feature type="transmembrane region" description="Helical" evidence="8">
    <location>
        <begin position="39"/>
        <end position="62"/>
    </location>
</feature>
<dbReference type="OrthoDB" id="6500128at2759"/>
<dbReference type="Pfam" id="PF00005">
    <property type="entry name" value="ABC_tran"/>
    <property type="match status" value="1"/>
</dbReference>
<feature type="domain" description="ABC transmembrane type-1" evidence="11">
    <location>
        <begin position="194"/>
        <end position="477"/>
    </location>
</feature>
<dbReference type="InterPro" id="IPR003593">
    <property type="entry name" value="AAA+_ATPase"/>
</dbReference>
<evidence type="ECO:0000256" key="3">
    <source>
        <dbReference type="ARBA" id="ARBA00022692"/>
    </source>
</evidence>
<accession>A0A2R5G4F1</accession>
<evidence type="ECO:0000256" key="6">
    <source>
        <dbReference type="ARBA" id="ARBA00022989"/>
    </source>
</evidence>
<keyword evidence="3 8" id="KW-0812">Transmembrane</keyword>
<dbReference type="CDD" id="cd03249">
    <property type="entry name" value="ABC_MTABC3_MDL1_MDL2"/>
    <property type="match status" value="1"/>
</dbReference>
<dbReference type="PROSITE" id="PS50893">
    <property type="entry name" value="ABC_TRANSPORTER_2"/>
    <property type="match status" value="1"/>
</dbReference>
<dbReference type="InterPro" id="IPR003439">
    <property type="entry name" value="ABC_transporter-like_ATP-bd"/>
</dbReference>
<gene>
    <name evidence="12" type="ORF">FCC1311_021212</name>
</gene>
<keyword evidence="2" id="KW-0813">Transport</keyword>
<feature type="transmembrane region" description="Helical" evidence="8">
    <location>
        <begin position="446"/>
        <end position="472"/>
    </location>
</feature>
<dbReference type="Proteomes" id="UP000241890">
    <property type="component" value="Unassembled WGS sequence"/>
</dbReference>
<keyword evidence="6 8" id="KW-1133">Transmembrane helix</keyword>
<evidence type="ECO:0000313" key="13">
    <source>
        <dbReference type="Proteomes" id="UP000241890"/>
    </source>
</evidence>
<feature type="transmembrane region" description="Helical" evidence="8">
    <location>
        <begin position="411"/>
        <end position="434"/>
    </location>
</feature>
<dbReference type="SUPFAM" id="SSF52540">
    <property type="entry name" value="P-loop containing nucleoside triphosphate hydrolases"/>
    <property type="match status" value="1"/>
</dbReference>
<dbReference type="PANTHER" id="PTHR43394">
    <property type="entry name" value="ATP-DEPENDENT PERMEASE MDL1, MITOCHONDRIAL"/>
    <property type="match status" value="1"/>
</dbReference>
<feature type="transmembrane region" description="Helical" evidence="8">
    <location>
        <begin position="318"/>
        <end position="345"/>
    </location>
</feature>
<feature type="transmembrane region" description="Helical" evidence="8">
    <location>
        <begin position="74"/>
        <end position="97"/>
    </location>
</feature>